<feature type="domain" description="N-acetyltransferase" evidence="1">
    <location>
        <begin position="9"/>
        <end position="153"/>
    </location>
</feature>
<dbReference type="PANTHER" id="PTHR13355:SF22">
    <property type="entry name" value="SLL0786 PROTEIN"/>
    <property type="match status" value="1"/>
</dbReference>
<proteinExistence type="predicted"/>
<accession>A0A9W8G286</accession>
<dbReference type="InterPro" id="IPR000182">
    <property type="entry name" value="GNAT_dom"/>
</dbReference>
<dbReference type="PROSITE" id="PS51186">
    <property type="entry name" value="GNAT"/>
    <property type="match status" value="2"/>
</dbReference>
<dbReference type="InterPro" id="IPR039143">
    <property type="entry name" value="GNPNAT1-like"/>
</dbReference>
<dbReference type="AlphaFoldDB" id="A0A9W8G286"/>
<sequence>MTVAATDSYPIQVATKEQLKEALSIRVSVFVNIQKFPLEKEVDEYDSNALHMVMLEPVLDDRVVGTLRIINEGEVVRIGRIVLLPEYQFKGLGTKLLLHAEAHIANSPVYNQGLVTKLLSQCEKQAFYEKCGYKAIGDVFQYCAIVDMSPDIYPIHPASEAELKEAVKIRIHVFVDIQKFPLEEEVDKYDKSALHIVMLDPAQNNKVIGTLRVINTGTAAKIGRVVILPEYQGKGLGRRLLEYTEKYIANCEQFKQCAETKLGSQYDKRKFYEKCGYMARGDIYDELGCPHIWMHKTIDRISS</sequence>
<evidence type="ECO:0000313" key="2">
    <source>
        <dbReference type="EMBL" id="KAJ2677089.1"/>
    </source>
</evidence>
<evidence type="ECO:0000259" key="1">
    <source>
        <dbReference type="PROSITE" id="PS51186"/>
    </source>
</evidence>
<dbReference type="OrthoDB" id="329272at2759"/>
<dbReference type="GO" id="GO:0008080">
    <property type="term" value="F:N-acetyltransferase activity"/>
    <property type="evidence" value="ECO:0007669"/>
    <property type="project" value="TreeGrafter"/>
</dbReference>
<dbReference type="Pfam" id="PF13508">
    <property type="entry name" value="Acetyltransf_7"/>
    <property type="match status" value="1"/>
</dbReference>
<gene>
    <name evidence="2" type="ORF">GGI25_003309</name>
</gene>
<dbReference type="Proteomes" id="UP001151518">
    <property type="component" value="Unassembled WGS sequence"/>
</dbReference>
<protein>
    <recommendedName>
        <fullName evidence="1">N-acetyltransferase domain-containing protein</fullName>
    </recommendedName>
</protein>
<dbReference type="EMBL" id="JANBTW010000035">
    <property type="protein sequence ID" value="KAJ2677089.1"/>
    <property type="molecule type" value="Genomic_DNA"/>
</dbReference>
<feature type="domain" description="N-acetyltransferase" evidence="1">
    <location>
        <begin position="153"/>
        <end position="299"/>
    </location>
</feature>
<reference evidence="2" key="1">
    <citation type="submission" date="2022-07" db="EMBL/GenBank/DDBJ databases">
        <title>Phylogenomic reconstructions and comparative analyses of Kickxellomycotina fungi.</title>
        <authorList>
            <person name="Reynolds N.K."/>
            <person name="Stajich J.E."/>
            <person name="Barry K."/>
            <person name="Grigoriev I.V."/>
            <person name="Crous P."/>
            <person name="Smith M.E."/>
        </authorList>
    </citation>
    <scope>NUCLEOTIDE SEQUENCE</scope>
    <source>
        <strain evidence="2">NRRL 3115</strain>
    </source>
</reference>
<dbReference type="SUPFAM" id="SSF55729">
    <property type="entry name" value="Acyl-CoA N-acyltransferases (Nat)"/>
    <property type="match status" value="2"/>
</dbReference>
<organism evidence="2 3">
    <name type="scientific">Coemansia spiralis</name>
    <dbReference type="NCBI Taxonomy" id="417178"/>
    <lineage>
        <taxon>Eukaryota</taxon>
        <taxon>Fungi</taxon>
        <taxon>Fungi incertae sedis</taxon>
        <taxon>Zoopagomycota</taxon>
        <taxon>Kickxellomycotina</taxon>
        <taxon>Kickxellomycetes</taxon>
        <taxon>Kickxellales</taxon>
        <taxon>Kickxellaceae</taxon>
        <taxon>Coemansia</taxon>
    </lineage>
</organism>
<dbReference type="CDD" id="cd04301">
    <property type="entry name" value="NAT_SF"/>
    <property type="match status" value="2"/>
</dbReference>
<comment type="caution">
    <text evidence="2">The sequence shown here is derived from an EMBL/GenBank/DDBJ whole genome shotgun (WGS) entry which is preliminary data.</text>
</comment>
<dbReference type="PANTHER" id="PTHR13355">
    <property type="entry name" value="GLUCOSAMINE 6-PHOSPHATE N-ACETYLTRANSFERASE"/>
    <property type="match status" value="1"/>
</dbReference>
<dbReference type="InterPro" id="IPR016181">
    <property type="entry name" value="Acyl_CoA_acyltransferase"/>
</dbReference>
<dbReference type="Pfam" id="PF13673">
    <property type="entry name" value="Acetyltransf_10"/>
    <property type="match status" value="1"/>
</dbReference>
<name>A0A9W8G286_9FUNG</name>
<evidence type="ECO:0000313" key="3">
    <source>
        <dbReference type="Proteomes" id="UP001151518"/>
    </source>
</evidence>
<dbReference type="Gene3D" id="3.40.630.30">
    <property type="match status" value="2"/>
</dbReference>